<comment type="similarity">
    <text evidence="2">Belongs to the binding-protein-dependent transport system permease family. CysTW subfamily.</text>
</comment>
<feature type="transmembrane region" description="Helical" evidence="8">
    <location>
        <begin position="255"/>
        <end position="278"/>
    </location>
</feature>
<proteinExistence type="inferred from homology"/>
<accession>A0A644XPB0</accession>
<comment type="caution">
    <text evidence="10">The sequence shown here is derived from an EMBL/GenBank/DDBJ whole genome shotgun (WGS) entry which is preliminary data.</text>
</comment>
<evidence type="ECO:0000256" key="8">
    <source>
        <dbReference type="SAM" id="Phobius"/>
    </source>
</evidence>
<comment type="subcellular location">
    <subcellularLocation>
        <location evidence="1">Cell membrane</location>
        <topology evidence="1">Multi-pass membrane protein</topology>
    </subcellularLocation>
</comment>
<evidence type="ECO:0000259" key="9">
    <source>
        <dbReference type="PROSITE" id="PS50928"/>
    </source>
</evidence>
<feature type="transmembrane region" description="Helical" evidence="8">
    <location>
        <begin position="76"/>
        <end position="98"/>
    </location>
</feature>
<organism evidence="10">
    <name type="scientific">bioreactor metagenome</name>
    <dbReference type="NCBI Taxonomy" id="1076179"/>
    <lineage>
        <taxon>unclassified sequences</taxon>
        <taxon>metagenomes</taxon>
        <taxon>ecological metagenomes</taxon>
    </lineage>
</organism>
<dbReference type="SUPFAM" id="SSF161098">
    <property type="entry name" value="MetI-like"/>
    <property type="match status" value="1"/>
</dbReference>
<dbReference type="PANTHER" id="PTHR42929">
    <property type="entry name" value="INNER MEMBRANE ABC TRANSPORTER PERMEASE PROTEIN YDCU-RELATED-RELATED"/>
    <property type="match status" value="1"/>
</dbReference>
<evidence type="ECO:0000256" key="3">
    <source>
        <dbReference type="ARBA" id="ARBA00022448"/>
    </source>
</evidence>
<dbReference type="AlphaFoldDB" id="A0A644XPB0"/>
<dbReference type="CDD" id="cd06261">
    <property type="entry name" value="TM_PBP2"/>
    <property type="match status" value="1"/>
</dbReference>
<dbReference type="InterPro" id="IPR000515">
    <property type="entry name" value="MetI-like"/>
</dbReference>
<evidence type="ECO:0000313" key="10">
    <source>
        <dbReference type="EMBL" id="MPM18040.1"/>
    </source>
</evidence>
<feature type="transmembrane region" description="Helical" evidence="8">
    <location>
        <begin position="212"/>
        <end position="235"/>
    </location>
</feature>
<feature type="transmembrane region" description="Helical" evidence="8">
    <location>
        <begin position="21"/>
        <end position="43"/>
    </location>
</feature>
<name>A0A644XPB0_9ZZZZ</name>
<keyword evidence="5 8" id="KW-0812">Transmembrane</keyword>
<dbReference type="Pfam" id="PF00528">
    <property type="entry name" value="BPD_transp_1"/>
    <property type="match status" value="1"/>
</dbReference>
<feature type="transmembrane region" description="Helical" evidence="8">
    <location>
        <begin position="151"/>
        <end position="175"/>
    </location>
</feature>
<protein>
    <submittedName>
        <fullName evidence="10">Spermidine/putrescine transport system permease protein PotB</fullName>
    </submittedName>
</protein>
<sequence>MKKTLKPREREQLLGTIYGGPMGLWFTLFFTVPLGIIILYSFMKRGLYGGVEWEFTLTAYKQMFNPSFAMVVVRTLWISVLSTFLCILIAIPCGYAMAKSKHQTFLLFLIIIPFWTNSLIRIYAWISILSTEGFINSVLMRLGLIDQGLKLIYNNGAVVLVLIYMYLPFAILPLFTTIDKFDFSLLDAARDLGATKLGSIVRVMFPNIKSGLSTAFIFTFIPIFGAYTVPLLVGGKDSTMIGNIIVDQVSKTRNWPLASAFSMILTLISLVGVFWMLYNGKREQMQKEGGTKKTTQQALEHNIKAHHSHRGTK</sequence>
<keyword evidence="4" id="KW-1003">Cell membrane</keyword>
<evidence type="ECO:0000256" key="1">
    <source>
        <dbReference type="ARBA" id="ARBA00004651"/>
    </source>
</evidence>
<gene>
    <name evidence="10" type="primary">potB_12</name>
    <name evidence="10" type="ORF">SDC9_64441</name>
</gene>
<keyword evidence="7 8" id="KW-0472">Membrane</keyword>
<dbReference type="PANTHER" id="PTHR42929:SF1">
    <property type="entry name" value="INNER MEMBRANE ABC TRANSPORTER PERMEASE PROTEIN YDCU-RELATED"/>
    <property type="match status" value="1"/>
</dbReference>
<dbReference type="PROSITE" id="PS50928">
    <property type="entry name" value="ABC_TM1"/>
    <property type="match status" value="1"/>
</dbReference>
<reference evidence="10" key="1">
    <citation type="submission" date="2019-08" db="EMBL/GenBank/DDBJ databases">
        <authorList>
            <person name="Kucharzyk K."/>
            <person name="Murdoch R.W."/>
            <person name="Higgins S."/>
            <person name="Loffler F."/>
        </authorList>
    </citation>
    <scope>NUCLEOTIDE SEQUENCE</scope>
</reference>
<dbReference type="GO" id="GO:0005886">
    <property type="term" value="C:plasma membrane"/>
    <property type="evidence" value="ECO:0007669"/>
    <property type="project" value="UniProtKB-SubCell"/>
</dbReference>
<feature type="transmembrane region" description="Helical" evidence="8">
    <location>
        <begin position="105"/>
        <end position="131"/>
    </location>
</feature>
<evidence type="ECO:0000256" key="5">
    <source>
        <dbReference type="ARBA" id="ARBA00022692"/>
    </source>
</evidence>
<evidence type="ECO:0000256" key="7">
    <source>
        <dbReference type="ARBA" id="ARBA00023136"/>
    </source>
</evidence>
<dbReference type="Gene3D" id="1.10.3720.10">
    <property type="entry name" value="MetI-like"/>
    <property type="match status" value="1"/>
</dbReference>
<evidence type="ECO:0000256" key="6">
    <source>
        <dbReference type="ARBA" id="ARBA00022989"/>
    </source>
</evidence>
<dbReference type="InterPro" id="IPR035906">
    <property type="entry name" value="MetI-like_sf"/>
</dbReference>
<evidence type="ECO:0000256" key="2">
    <source>
        <dbReference type="ARBA" id="ARBA00007069"/>
    </source>
</evidence>
<dbReference type="EMBL" id="VSSQ01002909">
    <property type="protein sequence ID" value="MPM18040.1"/>
    <property type="molecule type" value="Genomic_DNA"/>
</dbReference>
<keyword evidence="3" id="KW-0813">Transport</keyword>
<dbReference type="GO" id="GO:0055085">
    <property type="term" value="P:transmembrane transport"/>
    <property type="evidence" value="ECO:0007669"/>
    <property type="project" value="InterPro"/>
</dbReference>
<keyword evidence="6 8" id="KW-1133">Transmembrane helix</keyword>
<feature type="domain" description="ABC transmembrane type-1" evidence="9">
    <location>
        <begin position="72"/>
        <end position="276"/>
    </location>
</feature>
<evidence type="ECO:0000256" key="4">
    <source>
        <dbReference type="ARBA" id="ARBA00022475"/>
    </source>
</evidence>